<dbReference type="OrthoDB" id="272303at2759"/>
<keyword evidence="4" id="KW-0507">mRNA processing</keyword>
<dbReference type="Pfam" id="PF01207">
    <property type="entry name" value="Dus"/>
    <property type="match status" value="1"/>
</dbReference>
<feature type="compositionally biased region" description="Basic and acidic residues" evidence="17">
    <location>
        <begin position="455"/>
        <end position="464"/>
    </location>
</feature>
<dbReference type="Gene3D" id="3.20.20.70">
    <property type="entry name" value="Aldolase class I"/>
    <property type="match status" value="1"/>
</dbReference>
<dbReference type="EMBL" id="SPOI01000162">
    <property type="protein sequence ID" value="TIB34594.1"/>
    <property type="molecule type" value="Genomic_DNA"/>
</dbReference>
<dbReference type="GO" id="GO:0050660">
    <property type="term" value="F:flavin adenine dinucleotide binding"/>
    <property type="evidence" value="ECO:0007669"/>
    <property type="project" value="InterPro"/>
</dbReference>
<dbReference type="Proteomes" id="UP000310689">
    <property type="component" value="Unassembled WGS sequence"/>
</dbReference>
<dbReference type="Proteomes" id="UP000306954">
    <property type="component" value="Unassembled WGS sequence"/>
</dbReference>
<comment type="catalytic activity">
    <reaction evidence="16">
        <text>5,6-dihydrouridine(17) in tRNA + NADP(+) = uridine(17) in tRNA + NADPH + H(+)</text>
        <dbReference type="Rhea" id="RHEA:53368"/>
        <dbReference type="Rhea" id="RHEA-COMP:13541"/>
        <dbReference type="Rhea" id="RHEA-COMP:13542"/>
        <dbReference type="ChEBI" id="CHEBI:15378"/>
        <dbReference type="ChEBI" id="CHEBI:57783"/>
        <dbReference type="ChEBI" id="CHEBI:58349"/>
        <dbReference type="ChEBI" id="CHEBI:65315"/>
        <dbReference type="ChEBI" id="CHEBI:74443"/>
        <dbReference type="EC" id="1.3.1.88"/>
    </reaction>
    <physiologicalReaction direction="right-to-left" evidence="16">
        <dbReference type="Rhea" id="RHEA:53370"/>
    </physiologicalReaction>
</comment>
<evidence type="ECO:0000256" key="1">
    <source>
        <dbReference type="ARBA" id="ARBA00001917"/>
    </source>
</evidence>
<comment type="similarity">
    <text evidence="9">Belongs to the Dus family. Dus1 subfamily.</text>
</comment>
<dbReference type="InterPro" id="IPR018517">
    <property type="entry name" value="tRNA_hU_synthase_CS"/>
</dbReference>
<evidence type="ECO:0000256" key="2">
    <source>
        <dbReference type="ARBA" id="ARBA00022630"/>
    </source>
</evidence>
<comment type="caution">
    <text evidence="20">The sequence shown here is derived from an EMBL/GenBank/DDBJ whole genome shotgun (WGS) entry which is preliminary data.</text>
</comment>
<dbReference type="CDD" id="cd02801">
    <property type="entry name" value="DUS_like_FMN"/>
    <property type="match status" value="1"/>
</dbReference>
<evidence type="ECO:0000256" key="12">
    <source>
        <dbReference type="ARBA" id="ARBA00047652"/>
    </source>
</evidence>
<organism evidence="20 22">
    <name type="scientific">Wallemia ichthyophaga</name>
    <dbReference type="NCBI Taxonomy" id="245174"/>
    <lineage>
        <taxon>Eukaryota</taxon>
        <taxon>Fungi</taxon>
        <taxon>Dikarya</taxon>
        <taxon>Basidiomycota</taxon>
        <taxon>Wallemiomycotina</taxon>
        <taxon>Wallemiomycetes</taxon>
        <taxon>Wallemiales</taxon>
        <taxon>Wallemiaceae</taxon>
        <taxon>Wallemia</taxon>
    </lineage>
</organism>
<feature type="compositionally biased region" description="Basic residues" evidence="17">
    <location>
        <begin position="465"/>
        <end position="477"/>
    </location>
</feature>
<evidence type="ECO:0000256" key="14">
    <source>
        <dbReference type="ARBA" id="ARBA00048934"/>
    </source>
</evidence>
<dbReference type="PANTHER" id="PTHR11082">
    <property type="entry name" value="TRNA-DIHYDROURIDINE SYNTHASE"/>
    <property type="match status" value="1"/>
</dbReference>
<keyword evidence="8" id="KW-0520">NAD</keyword>
<dbReference type="GO" id="GO:0017150">
    <property type="term" value="F:tRNA dihydrouridine synthase activity"/>
    <property type="evidence" value="ECO:0007669"/>
    <property type="project" value="InterPro"/>
</dbReference>
<feature type="domain" description="DUS-like FMN-binding" evidence="18">
    <location>
        <begin position="28"/>
        <end position="332"/>
    </location>
</feature>
<gene>
    <name evidence="20" type="ORF">E3P86_02805</name>
    <name evidence="19" type="ORF">E3P90_02051</name>
</gene>
<reference evidence="21 22" key="1">
    <citation type="submission" date="2019-03" db="EMBL/GenBank/DDBJ databases">
        <title>Sequencing 23 genomes of Wallemia ichthyophaga.</title>
        <authorList>
            <person name="Gostincar C."/>
        </authorList>
    </citation>
    <scope>NUCLEOTIDE SEQUENCE [LARGE SCALE GENOMIC DNA]</scope>
    <source>
        <strain evidence="20 22">EXF-6200</strain>
        <strain evidence="19 21">EXF-8621</strain>
    </source>
</reference>
<evidence type="ECO:0000256" key="16">
    <source>
        <dbReference type="ARBA" id="ARBA00049467"/>
    </source>
</evidence>
<dbReference type="EMBL" id="SPOF01000019">
    <property type="protein sequence ID" value="TIB12379.1"/>
    <property type="molecule type" value="Genomic_DNA"/>
</dbReference>
<evidence type="ECO:0000256" key="10">
    <source>
        <dbReference type="ARBA" id="ARBA00038890"/>
    </source>
</evidence>
<keyword evidence="7" id="KW-0560">Oxidoreductase</keyword>
<keyword evidence="5" id="KW-0819">tRNA processing</keyword>
<dbReference type="EC" id="1.3.1.88" evidence="10"/>
<dbReference type="SUPFAM" id="SSF51395">
    <property type="entry name" value="FMN-linked oxidoreductases"/>
    <property type="match status" value="1"/>
</dbReference>
<keyword evidence="3" id="KW-0288">FMN</keyword>
<comment type="catalytic activity">
    <reaction evidence="14">
        <text>5,6-dihydrouridine(16) in tRNA + NAD(+) = uridine(16) in tRNA + NADH + H(+)</text>
        <dbReference type="Rhea" id="RHEA:53380"/>
        <dbReference type="Rhea" id="RHEA-COMP:13543"/>
        <dbReference type="Rhea" id="RHEA-COMP:13544"/>
        <dbReference type="ChEBI" id="CHEBI:15378"/>
        <dbReference type="ChEBI" id="CHEBI:57540"/>
        <dbReference type="ChEBI" id="CHEBI:57945"/>
        <dbReference type="ChEBI" id="CHEBI:65315"/>
        <dbReference type="ChEBI" id="CHEBI:74443"/>
        <dbReference type="EC" id="1.3.1.88"/>
    </reaction>
    <physiologicalReaction direction="right-to-left" evidence="14">
        <dbReference type="Rhea" id="RHEA:53382"/>
    </physiologicalReaction>
</comment>
<evidence type="ECO:0000313" key="20">
    <source>
        <dbReference type="EMBL" id="TIB34594.1"/>
    </source>
</evidence>
<evidence type="ECO:0000256" key="8">
    <source>
        <dbReference type="ARBA" id="ARBA00023027"/>
    </source>
</evidence>
<evidence type="ECO:0000313" key="19">
    <source>
        <dbReference type="EMBL" id="TIB12379.1"/>
    </source>
</evidence>
<protein>
    <recommendedName>
        <fullName evidence="10">tRNA-dihydrouridine(16/17) synthase [NAD(P)(+)]</fullName>
        <ecNumber evidence="10">1.3.1.88</ecNumber>
    </recommendedName>
</protein>
<dbReference type="PANTHER" id="PTHR11082:SF5">
    <property type="entry name" value="TRNA-DIHYDROURIDINE(16_17) SYNTHASE [NAD(P)(+)]-LIKE"/>
    <property type="match status" value="1"/>
</dbReference>
<evidence type="ECO:0000313" key="22">
    <source>
        <dbReference type="Proteomes" id="UP000310689"/>
    </source>
</evidence>
<evidence type="ECO:0000256" key="17">
    <source>
        <dbReference type="SAM" id="MobiDB-lite"/>
    </source>
</evidence>
<name>A0A4T0F4Z0_WALIC</name>
<evidence type="ECO:0000259" key="18">
    <source>
        <dbReference type="Pfam" id="PF01207"/>
    </source>
</evidence>
<evidence type="ECO:0000256" key="6">
    <source>
        <dbReference type="ARBA" id="ARBA00022857"/>
    </source>
</evidence>
<dbReference type="AlphaFoldDB" id="A0A4T0F4Z0"/>
<dbReference type="PROSITE" id="PS01136">
    <property type="entry name" value="UPF0034"/>
    <property type="match status" value="1"/>
</dbReference>
<comment type="catalytic activity">
    <reaction evidence="13">
        <text>a 5,6-dihydrouridine in mRNA + NAD(+) = a uridine in mRNA + NADH + H(+)</text>
        <dbReference type="Rhea" id="RHEA:69851"/>
        <dbReference type="Rhea" id="RHEA-COMP:14658"/>
        <dbReference type="Rhea" id="RHEA-COMP:17789"/>
        <dbReference type="ChEBI" id="CHEBI:15378"/>
        <dbReference type="ChEBI" id="CHEBI:57540"/>
        <dbReference type="ChEBI" id="CHEBI:57945"/>
        <dbReference type="ChEBI" id="CHEBI:65315"/>
        <dbReference type="ChEBI" id="CHEBI:74443"/>
    </reaction>
    <physiologicalReaction direction="right-to-left" evidence="13">
        <dbReference type="Rhea" id="RHEA:69853"/>
    </physiologicalReaction>
</comment>
<evidence type="ECO:0000256" key="9">
    <source>
        <dbReference type="ARBA" id="ARBA00038313"/>
    </source>
</evidence>
<evidence type="ECO:0000256" key="13">
    <source>
        <dbReference type="ARBA" id="ARBA00048342"/>
    </source>
</evidence>
<evidence type="ECO:0000256" key="15">
    <source>
        <dbReference type="ARBA" id="ARBA00049447"/>
    </source>
</evidence>
<evidence type="ECO:0000256" key="11">
    <source>
        <dbReference type="ARBA" id="ARBA00047287"/>
    </source>
</evidence>
<dbReference type="InterPro" id="IPR013785">
    <property type="entry name" value="Aldolase_TIM"/>
</dbReference>
<keyword evidence="6" id="KW-0521">NADP</keyword>
<evidence type="ECO:0000256" key="7">
    <source>
        <dbReference type="ARBA" id="ARBA00023002"/>
    </source>
</evidence>
<sequence length="477" mass="54523">MESSVEQKSRKLAGWDLYESFGRPKKIVAPMVDQSELAWRILSRRYGATLAYTPMINTKQYAQLKSDSNKKMWFDKINNEEGLIGLDRPLIVQFAANDPQLLLESAKDLEGKCDAVDLNLGCPQHIARRGRYGSWLQEDQDLIYKLINTLHENLEETPVTAKFRVLDDVQRTVEYAQLLERAGAQILSVHGRTREMKGQQTGLADWDKIKAVKDAVNVPVFANGNILYHEDVDKCLEATGCDGIMSAEGNLYNPAIFSDKARHPSVIKLAKEYLEIVNSLKTETAVSAQKSHLFKIFKPCLSRWPDLRERLGRGNDKEWKEIIEEFERRIKSDEAYVAEDELSNVPQLDENGYRSVPFFYAQPYMRPVNVNEGDLVDNKQDSDKILTWAKEVKKLTEETSLPQRELLVKKEILKCIGEGCDSAAFGKCLRKACLSCCRLLGNNIGCEEHEGKLNKRKQIQEEKRQNHRERKKSKIGK</sequence>
<comment type="cofactor">
    <cofactor evidence="1">
        <name>FMN</name>
        <dbReference type="ChEBI" id="CHEBI:58210"/>
    </cofactor>
</comment>
<accession>A0A4T0F4Z0</accession>
<proteinExistence type="inferred from homology"/>
<comment type="catalytic activity">
    <reaction evidence="11">
        <text>5,6-dihydrouridine(17) in tRNA + NAD(+) = uridine(17) in tRNA + NADH + H(+)</text>
        <dbReference type="Rhea" id="RHEA:53372"/>
        <dbReference type="Rhea" id="RHEA-COMP:13541"/>
        <dbReference type="Rhea" id="RHEA-COMP:13542"/>
        <dbReference type="ChEBI" id="CHEBI:15378"/>
        <dbReference type="ChEBI" id="CHEBI:57540"/>
        <dbReference type="ChEBI" id="CHEBI:57945"/>
        <dbReference type="ChEBI" id="CHEBI:65315"/>
        <dbReference type="ChEBI" id="CHEBI:74443"/>
        <dbReference type="EC" id="1.3.1.88"/>
    </reaction>
    <physiologicalReaction direction="right-to-left" evidence="11">
        <dbReference type="Rhea" id="RHEA:53374"/>
    </physiologicalReaction>
</comment>
<dbReference type="InterPro" id="IPR035587">
    <property type="entry name" value="DUS-like_FMN-bd"/>
</dbReference>
<feature type="region of interest" description="Disordered" evidence="17">
    <location>
        <begin position="455"/>
        <end position="477"/>
    </location>
</feature>
<dbReference type="GO" id="GO:0006397">
    <property type="term" value="P:mRNA processing"/>
    <property type="evidence" value="ECO:0007669"/>
    <property type="project" value="UniProtKB-KW"/>
</dbReference>
<comment type="catalytic activity">
    <reaction evidence="12">
        <text>5,6-dihydrouridine(16) in tRNA + NADP(+) = uridine(16) in tRNA + NADPH + H(+)</text>
        <dbReference type="Rhea" id="RHEA:53376"/>
        <dbReference type="Rhea" id="RHEA-COMP:13543"/>
        <dbReference type="Rhea" id="RHEA-COMP:13544"/>
        <dbReference type="ChEBI" id="CHEBI:15378"/>
        <dbReference type="ChEBI" id="CHEBI:57783"/>
        <dbReference type="ChEBI" id="CHEBI:58349"/>
        <dbReference type="ChEBI" id="CHEBI:65315"/>
        <dbReference type="ChEBI" id="CHEBI:74443"/>
        <dbReference type="EC" id="1.3.1.88"/>
    </reaction>
    <physiologicalReaction direction="right-to-left" evidence="12">
        <dbReference type="Rhea" id="RHEA:53378"/>
    </physiologicalReaction>
</comment>
<keyword evidence="2" id="KW-0285">Flavoprotein</keyword>
<evidence type="ECO:0000256" key="4">
    <source>
        <dbReference type="ARBA" id="ARBA00022664"/>
    </source>
</evidence>
<comment type="catalytic activity">
    <reaction evidence="15">
        <text>a 5,6-dihydrouridine in mRNA + NADP(+) = a uridine in mRNA + NADPH + H(+)</text>
        <dbReference type="Rhea" id="RHEA:69855"/>
        <dbReference type="Rhea" id="RHEA-COMP:14658"/>
        <dbReference type="Rhea" id="RHEA-COMP:17789"/>
        <dbReference type="ChEBI" id="CHEBI:15378"/>
        <dbReference type="ChEBI" id="CHEBI:57783"/>
        <dbReference type="ChEBI" id="CHEBI:58349"/>
        <dbReference type="ChEBI" id="CHEBI:65315"/>
        <dbReference type="ChEBI" id="CHEBI:74443"/>
    </reaction>
    <physiologicalReaction direction="right-to-left" evidence="15">
        <dbReference type="Rhea" id="RHEA:69857"/>
    </physiologicalReaction>
</comment>
<evidence type="ECO:0000256" key="5">
    <source>
        <dbReference type="ARBA" id="ARBA00022694"/>
    </source>
</evidence>
<evidence type="ECO:0000313" key="21">
    <source>
        <dbReference type="Proteomes" id="UP000306954"/>
    </source>
</evidence>
<evidence type="ECO:0000256" key="3">
    <source>
        <dbReference type="ARBA" id="ARBA00022643"/>
    </source>
</evidence>